<dbReference type="InterPro" id="IPR011701">
    <property type="entry name" value="MFS"/>
</dbReference>
<feature type="transmembrane region" description="Helical" evidence="4">
    <location>
        <begin position="334"/>
        <end position="353"/>
    </location>
</feature>
<dbReference type="InterPro" id="IPR020846">
    <property type="entry name" value="MFS_dom"/>
</dbReference>
<organism evidence="6 7">
    <name type="scientific">Pannonibacter phragmitetus</name>
    <dbReference type="NCBI Taxonomy" id="121719"/>
    <lineage>
        <taxon>Bacteria</taxon>
        <taxon>Pseudomonadati</taxon>
        <taxon>Pseudomonadota</taxon>
        <taxon>Alphaproteobacteria</taxon>
        <taxon>Hyphomicrobiales</taxon>
        <taxon>Stappiaceae</taxon>
        <taxon>Pannonibacter</taxon>
    </lineage>
</organism>
<feature type="transmembrane region" description="Helical" evidence="4">
    <location>
        <begin position="208"/>
        <end position="229"/>
    </location>
</feature>
<keyword evidence="2 4" id="KW-1133">Transmembrane helix</keyword>
<feature type="transmembrane region" description="Helical" evidence="4">
    <location>
        <begin position="102"/>
        <end position="125"/>
    </location>
</feature>
<proteinExistence type="predicted"/>
<feature type="transmembrane region" description="Helical" evidence="4">
    <location>
        <begin position="271"/>
        <end position="295"/>
    </location>
</feature>
<keyword evidence="1 4" id="KW-0812">Transmembrane</keyword>
<dbReference type="GO" id="GO:0022857">
    <property type="term" value="F:transmembrane transporter activity"/>
    <property type="evidence" value="ECO:0007669"/>
    <property type="project" value="InterPro"/>
</dbReference>
<accession>A0A0U3FSK5</accession>
<feature type="transmembrane region" description="Helical" evidence="4">
    <location>
        <begin position="164"/>
        <end position="187"/>
    </location>
</feature>
<name>A0A0U3FSK5_9HYPH</name>
<sequence length="393" mass="40360">MTRLNSVGGYLTLSICHMAGMIDLAALPLWIGALMSHYGLEPQQAGLTVTAFLAAAVLASIVFAPRFTRLPHRSFAAGGFLLSAAAFAGNSVLPVGAESLPLLIVLHFLAGFGAGSALSVTHGAIGRTNNPHRLFGIVNVAMGVLAIAMFAVLPGMIASIGGPVIFRAFAITMAVAAVFSLFFFPKVEAVREEAQARIAAAGGFPRAAWFLIGAIICLALSQATVFAFVERVGVASGYGEGRVQSVLIVMGFVNLAPGILAALLQHRLPPLAVGIAGPILQAVFALSITSAAGFYFYAVPVAFYVSLVIFSHTFLFGLLARVDASGRAVAATPAMMMSGSAMGPALGGTVVMAAGYSGLAWAVMGIAATAVTLLLLAQRELARRAQETAPAVA</sequence>
<reference evidence="6 7" key="1">
    <citation type="submission" date="2015-10" db="EMBL/GenBank/DDBJ databases">
        <title>The world's first case of liver abscess caused by Pannonibacter phragmitetus.</title>
        <authorList>
            <person name="Ming D."/>
            <person name="Wang M."/>
            <person name="Zhou Y."/>
            <person name="Jiang T."/>
            <person name="Hu S."/>
        </authorList>
    </citation>
    <scope>NUCLEOTIDE SEQUENCE [LARGE SCALE GENOMIC DNA]</scope>
    <source>
        <strain evidence="6 7">31801</strain>
    </source>
</reference>
<feature type="transmembrane region" description="Helical" evidence="4">
    <location>
        <begin position="359"/>
        <end position="377"/>
    </location>
</feature>
<gene>
    <name evidence="6" type="ORF">APZ00_21240</name>
</gene>
<dbReference type="EMBL" id="CP013068">
    <property type="protein sequence ID" value="ALV29262.1"/>
    <property type="molecule type" value="Genomic_DNA"/>
</dbReference>
<evidence type="ECO:0000256" key="1">
    <source>
        <dbReference type="ARBA" id="ARBA00022692"/>
    </source>
</evidence>
<protein>
    <recommendedName>
        <fullName evidence="5">Major facilitator superfamily (MFS) profile domain-containing protein</fullName>
    </recommendedName>
</protein>
<feature type="transmembrane region" description="Helical" evidence="4">
    <location>
        <begin position="75"/>
        <end position="96"/>
    </location>
</feature>
<feature type="transmembrane region" description="Helical" evidence="4">
    <location>
        <begin position="241"/>
        <end position="264"/>
    </location>
</feature>
<dbReference type="AlphaFoldDB" id="A0A0U3FSK5"/>
<keyword evidence="7" id="KW-1185">Reference proteome</keyword>
<feature type="transmembrane region" description="Helical" evidence="4">
    <location>
        <begin position="301"/>
        <end position="322"/>
    </location>
</feature>
<dbReference type="SUPFAM" id="SSF103473">
    <property type="entry name" value="MFS general substrate transporter"/>
    <property type="match status" value="1"/>
</dbReference>
<feature type="transmembrane region" description="Helical" evidence="4">
    <location>
        <begin position="7"/>
        <end position="33"/>
    </location>
</feature>
<keyword evidence="3 4" id="KW-0472">Membrane</keyword>
<dbReference type="PROSITE" id="PS50850">
    <property type="entry name" value="MFS"/>
    <property type="match status" value="1"/>
</dbReference>
<dbReference type="InterPro" id="IPR036259">
    <property type="entry name" value="MFS_trans_sf"/>
</dbReference>
<evidence type="ECO:0000256" key="3">
    <source>
        <dbReference type="ARBA" id="ARBA00023136"/>
    </source>
</evidence>
<dbReference type="RefSeq" id="WP_058900149.1">
    <property type="nucleotide sequence ID" value="NZ_CP013068.1"/>
</dbReference>
<evidence type="ECO:0000256" key="2">
    <source>
        <dbReference type="ARBA" id="ARBA00022989"/>
    </source>
</evidence>
<evidence type="ECO:0000256" key="4">
    <source>
        <dbReference type="SAM" id="Phobius"/>
    </source>
</evidence>
<evidence type="ECO:0000313" key="6">
    <source>
        <dbReference type="EMBL" id="ALV29262.1"/>
    </source>
</evidence>
<evidence type="ECO:0000313" key="7">
    <source>
        <dbReference type="Proteomes" id="UP000064921"/>
    </source>
</evidence>
<dbReference type="Gene3D" id="1.20.1250.20">
    <property type="entry name" value="MFS general substrate transporter like domains"/>
    <property type="match status" value="1"/>
</dbReference>
<dbReference type="KEGG" id="pphr:APZ00_21240"/>
<feature type="transmembrane region" description="Helical" evidence="4">
    <location>
        <begin position="45"/>
        <end position="63"/>
    </location>
</feature>
<dbReference type="STRING" id="121719.APZ00_21240"/>
<feature type="transmembrane region" description="Helical" evidence="4">
    <location>
        <begin position="137"/>
        <end position="158"/>
    </location>
</feature>
<dbReference type="Proteomes" id="UP000064921">
    <property type="component" value="Chromosome"/>
</dbReference>
<feature type="domain" description="Major facilitator superfamily (MFS) profile" evidence="5">
    <location>
        <begin position="9"/>
        <end position="380"/>
    </location>
</feature>
<evidence type="ECO:0000259" key="5">
    <source>
        <dbReference type="PROSITE" id="PS50850"/>
    </source>
</evidence>
<dbReference type="Pfam" id="PF07690">
    <property type="entry name" value="MFS_1"/>
    <property type="match status" value="1"/>
</dbReference>